<dbReference type="AlphaFoldDB" id="A0A936Z707"/>
<dbReference type="EMBL" id="JAEQMY010000015">
    <property type="protein sequence ID" value="MBL0404778.1"/>
    <property type="molecule type" value="Genomic_DNA"/>
</dbReference>
<evidence type="ECO:0000313" key="1">
    <source>
        <dbReference type="EMBL" id="MBL0404778.1"/>
    </source>
</evidence>
<gene>
    <name evidence="1" type="ORF">JKG68_12440</name>
</gene>
<evidence type="ECO:0000313" key="2">
    <source>
        <dbReference type="Proteomes" id="UP000605848"/>
    </source>
</evidence>
<reference evidence="1" key="1">
    <citation type="submission" date="2021-01" db="EMBL/GenBank/DDBJ databases">
        <title>Microvirga sp.</title>
        <authorList>
            <person name="Kim M.K."/>
        </authorList>
    </citation>
    <scope>NUCLEOTIDE SEQUENCE</scope>
    <source>
        <strain evidence="1">5420S-16</strain>
    </source>
</reference>
<name>A0A936Z707_9HYPH</name>
<sequence>MTELEEFKTVIVDTIRDEELATSACHEAEAYAKLWPVVFMVNDWDVWNEGRRALRLQVVRWLEEEGASYDFHQFGRGLGLVGFKDREAARQFKRRWSGERRVLSASRQDWNPHPMKSTFEPYYPN</sequence>
<dbReference type="RefSeq" id="WP_202059810.1">
    <property type="nucleotide sequence ID" value="NZ_JAEQMY010000015.1"/>
</dbReference>
<organism evidence="1 2">
    <name type="scientific">Microvirga aerilata</name>
    <dbReference type="NCBI Taxonomy" id="670292"/>
    <lineage>
        <taxon>Bacteria</taxon>
        <taxon>Pseudomonadati</taxon>
        <taxon>Pseudomonadota</taxon>
        <taxon>Alphaproteobacteria</taxon>
        <taxon>Hyphomicrobiales</taxon>
        <taxon>Methylobacteriaceae</taxon>
        <taxon>Microvirga</taxon>
    </lineage>
</organism>
<comment type="caution">
    <text evidence="1">The sequence shown here is derived from an EMBL/GenBank/DDBJ whole genome shotgun (WGS) entry which is preliminary data.</text>
</comment>
<protein>
    <submittedName>
        <fullName evidence="1">Uncharacterized protein</fullName>
    </submittedName>
</protein>
<accession>A0A936Z707</accession>
<keyword evidence="2" id="KW-1185">Reference proteome</keyword>
<proteinExistence type="predicted"/>
<dbReference type="Proteomes" id="UP000605848">
    <property type="component" value="Unassembled WGS sequence"/>
</dbReference>